<feature type="transmembrane region" description="Helical" evidence="6">
    <location>
        <begin position="554"/>
        <end position="576"/>
    </location>
</feature>
<feature type="transmembrane region" description="Helical" evidence="6">
    <location>
        <begin position="495"/>
        <end position="514"/>
    </location>
</feature>
<dbReference type="PROSITE" id="PS50850">
    <property type="entry name" value="MFS"/>
    <property type="match status" value="1"/>
</dbReference>
<feature type="transmembrane region" description="Helical" evidence="6">
    <location>
        <begin position="455"/>
        <end position="474"/>
    </location>
</feature>
<feature type="transmembrane region" description="Helical" evidence="6">
    <location>
        <begin position="238"/>
        <end position="264"/>
    </location>
</feature>
<dbReference type="EMBL" id="KN847336">
    <property type="protein sequence ID" value="KIW42017.1"/>
    <property type="molecule type" value="Genomic_DNA"/>
</dbReference>
<feature type="transmembrane region" description="Helical" evidence="6">
    <location>
        <begin position="526"/>
        <end position="547"/>
    </location>
</feature>
<dbReference type="Proteomes" id="UP000053342">
    <property type="component" value="Unassembled WGS sequence"/>
</dbReference>
<feature type="compositionally biased region" description="Low complexity" evidence="5">
    <location>
        <begin position="371"/>
        <end position="381"/>
    </location>
</feature>
<dbReference type="Pfam" id="PF07690">
    <property type="entry name" value="MFS_1"/>
    <property type="match status" value="1"/>
</dbReference>
<dbReference type="PANTHER" id="PTHR23502">
    <property type="entry name" value="MAJOR FACILITATOR SUPERFAMILY"/>
    <property type="match status" value="1"/>
</dbReference>
<evidence type="ECO:0000256" key="3">
    <source>
        <dbReference type="ARBA" id="ARBA00022989"/>
    </source>
</evidence>
<feature type="transmembrane region" description="Helical" evidence="6">
    <location>
        <begin position="204"/>
        <end position="226"/>
    </location>
</feature>
<accession>A0A0D2BX30</accession>
<feature type="transmembrane region" description="Helical" evidence="6">
    <location>
        <begin position="113"/>
        <end position="136"/>
    </location>
</feature>
<feature type="transmembrane region" description="Helical" evidence="6">
    <location>
        <begin position="179"/>
        <end position="198"/>
    </location>
</feature>
<feature type="compositionally biased region" description="Low complexity" evidence="5">
    <location>
        <begin position="16"/>
        <end position="27"/>
    </location>
</feature>
<dbReference type="RefSeq" id="XP_016262233.1">
    <property type="nucleotide sequence ID" value="XM_016406629.1"/>
</dbReference>
<feature type="transmembrane region" description="Helical" evidence="6">
    <location>
        <begin position="270"/>
        <end position="288"/>
    </location>
</feature>
<comment type="subcellular location">
    <subcellularLocation>
        <location evidence="1">Membrane</location>
        <topology evidence="1">Multi-pass membrane protein</topology>
    </subcellularLocation>
</comment>
<dbReference type="GO" id="GO:0005886">
    <property type="term" value="C:plasma membrane"/>
    <property type="evidence" value="ECO:0007669"/>
    <property type="project" value="TreeGrafter"/>
</dbReference>
<sequence length="631" mass="69223">MTSHDDTIERGDVALSRPRSSFSSSSPHVHEKIEVESIVSNEEPLPELEPPPHHHKHQHHRDDNGDDDDDDNLDHDITYEYLTFDTEVPPLPGLDLRKYESALTWSPAHKTTILILCCFCTFFAAYSAGSYSIASVPQRAKWHLSQTAFNTGVTAWALGFAASPMFLAPFSEINGRRPVFLGSAVVFLAALIACATTPSFAGMLVARFFVGAGASTFSTMIGGVLSDVYTNEDRNTPMAVYSGFALAGTAVGPLCSGFIVGQGVSYRWVYYHQIIGVGGLLVVVYFFFKESRGSVLLSRKAKAINHYFDKVDTSSTTTTINNNNTGTGADMDKVKIEKAEVEQEKGKDLSSSSSSSPAAGPETNPQSYRHTPPTTTTRTTTQRIRYKVAADESRSSLSHMLYLSLTIPFKLMFTEPVVFFFSLWAAFAWALLYMTFSVIPLVFSTRHGFDTEQSGAVFSAIAIGSILATVVSVFQERIAKRHWPKLLTSSPEGRLYFACLEAALLPVGLFWFGWTTFSSVHWISPVLALGCAQVGIFAIYLAVFNYLADVYHRYASSALAAQGFARNLFAAVFPLFTDQMFRRLGYPAASSLLGGIAAILTAVPWVLLFNGEKIRARSKIARQIMSNQNGS</sequence>
<feature type="transmembrane region" description="Helical" evidence="6">
    <location>
        <begin position="417"/>
        <end position="443"/>
    </location>
</feature>
<evidence type="ECO:0000313" key="8">
    <source>
        <dbReference type="EMBL" id="KIW42017.1"/>
    </source>
</evidence>
<evidence type="ECO:0000313" key="9">
    <source>
        <dbReference type="Proteomes" id="UP000053342"/>
    </source>
</evidence>
<feature type="domain" description="Major facilitator superfamily (MFS) profile" evidence="7">
    <location>
        <begin position="113"/>
        <end position="613"/>
    </location>
</feature>
<dbReference type="InterPro" id="IPR036259">
    <property type="entry name" value="MFS_trans_sf"/>
</dbReference>
<evidence type="ECO:0000256" key="6">
    <source>
        <dbReference type="SAM" id="Phobius"/>
    </source>
</evidence>
<keyword evidence="9" id="KW-1185">Reference proteome</keyword>
<dbReference type="InterPro" id="IPR020846">
    <property type="entry name" value="MFS_dom"/>
</dbReference>
<dbReference type="AlphaFoldDB" id="A0A0D2BX30"/>
<feature type="transmembrane region" description="Helical" evidence="6">
    <location>
        <begin position="588"/>
        <end position="609"/>
    </location>
</feature>
<feature type="region of interest" description="Disordered" evidence="5">
    <location>
        <begin position="1"/>
        <end position="72"/>
    </location>
</feature>
<dbReference type="PANTHER" id="PTHR23502:SF134">
    <property type="entry name" value="MAJOR FACILITATOR SUPERFAMILY (MFS) PROFILE DOMAIN-CONTAINING PROTEIN-RELATED"/>
    <property type="match status" value="1"/>
</dbReference>
<dbReference type="VEuPathDB" id="FungiDB:PV06_05606"/>
<dbReference type="HOGENOM" id="CLU_008455_0_5_1"/>
<feature type="compositionally biased region" description="Basic and acidic residues" evidence="5">
    <location>
        <begin position="1"/>
        <end position="12"/>
    </location>
</feature>
<evidence type="ECO:0000256" key="4">
    <source>
        <dbReference type="ARBA" id="ARBA00023136"/>
    </source>
</evidence>
<evidence type="ECO:0000259" key="7">
    <source>
        <dbReference type="PROSITE" id="PS50850"/>
    </source>
</evidence>
<reference evidence="8 9" key="1">
    <citation type="submission" date="2015-01" db="EMBL/GenBank/DDBJ databases">
        <title>The Genome Sequence of Exophiala oligosperma CBS72588.</title>
        <authorList>
            <consortium name="The Broad Institute Genomics Platform"/>
            <person name="Cuomo C."/>
            <person name="de Hoog S."/>
            <person name="Gorbushina A."/>
            <person name="Stielow B."/>
            <person name="Teixiera M."/>
            <person name="Abouelleil A."/>
            <person name="Chapman S.B."/>
            <person name="Priest M."/>
            <person name="Young S.K."/>
            <person name="Wortman J."/>
            <person name="Nusbaum C."/>
            <person name="Birren B."/>
        </authorList>
    </citation>
    <scope>NUCLEOTIDE SEQUENCE [LARGE SCALE GENOMIC DNA]</scope>
    <source>
        <strain evidence="8 9">CBS 72588</strain>
    </source>
</reference>
<feature type="region of interest" description="Disordered" evidence="5">
    <location>
        <begin position="342"/>
        <end position="382"/>
    </location>
</feature>
<proteinExistence type="predicted"/>
<evidence type="ECO:0000256" key="5">
    <source>
        <dbReference type="SAM" id="MobiDB-lite"/>
    </source>
</evidence>
<gene>
    <name evidence="8" type="ORF">PV06_05606</name>
</gene>
<keyword evidence="4 6" id="KW-0472">Membrane</keyword>
<dbReference type="SUPFAM" id="SSF103473">
    <property type="entry name" value="MFS general substrate transporter"/>
    <property type="match status" value="1"/>
</dbReference>
<protein>
    <recommendedName>
        <fullName evidence="7">Major facilitator superfamily (MFS) profile domain-containing protein</fullName>
    </recommendedName>
</protein>
<keyword evidence="2 6" id="KW-0812">Transmembrane</keyword>
<evidence type="ECO:0000256" key="1">
    <source>
        <dbReference type="ARBA" id="ARBA00004141"/>
    </source>
</evidence>
<dbReference type="GeneID" id="27357680"/>
<evidence type="ECO:0000256" key="2">
    <source>
        <dbReference type="ARBA" id="ARBA00022692"/>
    </source>
</evidence>
<dbReference type="InterPro" id="IPR011701">
    <property type="entry name" value="MFS"/>
</dbReference>
<keyword evidence="3 6" id="KW-1133">Transmembrane helix</keyword>
<name>A0A0D2BX30_9EURO</name>
<dbReference type="Gene3D" id="1.20.1250.20">
    <property type="entry name" value="MFS general substrate transporter like domains"/>
    <property type="match status" value="1"/>
</dbReference>
<dbReference type="OrthoDB" id="6770063at2759"/>
<feature type="transmembrane region" description="Helical" evidence="6">
    <location>
        <begin position="148"/>
        <end position="167"/>
    </location>
</feature>
<dbReference type="STRING" id="215243.A0A0D2BX30"/>
<dbReference type="GO" id="GO:0022857">
    <property type="term" value="F:transmembrane transporter activity"/>
    <property type="evidence" value="ECO:0007669"/>
    <property type="project" value="InterPro"/>
</dbReference>
<organism evidence="8 9">
    <name type="scientific">Exophiala oligosperma</name>
    <dbReference type="NCBI Taxonomy" id="215243"/>
    <lineage>
        <taxon>Eukaryota</taxon>
        <taxon>Fungi</taxon>
        <taxon>Dikarya</taxon>
        <taxon>Ascomycota</taxon>
        <taxon>Pezizomycotina</taxon>
        <taxon>Eurotiomycetes</taxon>
        <taxon>Chaetothyriomycetidae</taxon>
        <taxon>Chaetothyriales</taxon>
        <taxon>Herpotrichiellaceae</taxon>
        <taxon>Exophiala</taxon>
    </lineage>
</organism>